<evidence type="ECO:0000256" key="2">
    <source>
        <dbReference type="SAM" id="Phobius"/>
    </source>
</evidence>
<reference evidence="3 4" key="1">
    <citation type="journal article" date="2019" name="New Phytol.">
        <title>Comparative genomics reveals unique wood-decay strategies and fruiting body development in the Schizophyllaceae.</title>
        <authorList>
            <person name="Almasi E."/>
            <person name="Sahu N."/>
            <person name="Krizsan K."/>
            <person name="Balint B."/>
            <person name="Kovacs G.M."/>
            <person name="Kiss B."/>
            <person name="Cseklye J."/>
            <person name="Drula E."/>
            <person name="Henrissat B."/>
            <person name="Nagy I."/>
            <person name="Chovatia M."/>
            <person name="Adam C."/>
            <person name="LaButti K."/>
            <person name="Lipzen A."/>
            <person name="Riley R."/>
            <person name="Grigoriev I.V."/>
            <person name="Nagy L.G."/>
        </authorList>
    </citation>
    <scope>NUCLEOTIDE SEQUENCE [LARGE SCALE GENOMIC DNA]</scope>
    <source>
        <strain evidence="3 4">NL-1724</strain>
    </source>
</reference>
<evidence type="ECO:0000256" key="1">
    <source>
        <dbReference type="SAM" id="MobiDB-lite"/>
    </source>
</evidence>
<evidence type="ECO:0000313" key="4">
    <source>
        <dbReference type="Proteomes" id="UP000320762"/>
    </source>
</evidence>
<feature type="compositionally biased region" description="Low complexity" evidence="1">
    <location>
        <begin position="269"/>
        <end position="279"/>
    </location>
</feature>
<feature type="region of interest" description="Disordered" evidence="1">
    <location>
        <begin position="16"/>
        <end position="41"/>
    </location>
</feature>
<feature type="compositionally biased region" description="Low complexity" evidence="1">
    <location>
        <begin position="67"/>
        <end position="104"/>
    </location>
</feature>
<feature type="compositionally biased region" description="Low complexity" evidence="1">
    <location>
        <begin position="25"/>
        <end position="36"/>
    </location>
</feature>
<evidence type="ECO:0008006" key="5">
    <source>
        <dbReference type="Google" id="ProtNLM"/>
    </source>
</evidence>
<dbReference type="Proteomes" id="UP000320762">
    <property type="component" value="Unassembled WGS sequence"/>
</dbReference>
<gene>
    <name evidence="3" type="ORF">BD626DRAFT_480281</name>
</gene>
<feature type="region of interest" description="Disordered" evidence="1">
    <location>
        <begin position="61"/>
        <end position="104"/>
    </location>
</feature>
<keyword evidence="2" id="KW-1133">Transmembrane helix</keyword>
<sequence length="377" mass="38050">MSTVYIVQRQGLGSLLGLGGDDDSTSTSTTGTATATNSKSDDVLGLGGLTTVLDGLTTVLNPSQTRTSSSATKASSSTVTSTSASSSVTPSSSSSSSLYSSSSASSASSSVSVTLSTSASVTEYTSDGSTHTSTQFVTASASSAAESATAQPVSGSKAFIDNKPLAGFVFGLSGLVGLVIIVLIATFAMRRNRRKKLMEEAVSFDPSYMTNGRDGDSGSLAEKGPEIVDYSNQAGNNTRPPSVGSYTGSYRGPAAYNNPAPPHGAYYDSGQPAYGQQPQGYGGGQSQGYGGGGGYGYGATTFAPPAPPQPSRTPQPVYDGYEPARPPALGDYGKSVASNYLAAPTVSGGLQLPDTFGSPNTQNLHGQNLGTMKIANA</sequence>
<proteinExistence type="predicted"/>
<feature type="compositionally biased region" description="Polar residues" evidence="1">
    <location>
        <begin position="230"/>
        <end position="248"/>
    </location>
</feature>
<protein>
    <recommendedName>
        <fullName evidence="5">Mid2 domain-containing protein</fullName>
    </recommendedName>
</protein>
<dbReference type="AlphaFoldDB" id="A0A550CT25"/>
<accession>A0A550CT25</accession>
<dbReference type="OrthoDB" id="2693038at2759"/>
<dbReference type="STRING" id="97359.A0A550CT25"/>
<evidence type="ECO:0000313" key="3">
    <source>
        <dbReference type="EMBL" id="TRM67940.1"/>
    </source>
</evidence>
<keyword evidence="2" id="KW-0812">Transmembrane</keyword>
<feature type="transmembrane region" description="Helical" evidence="2">
    <location>
        <begin position="165"/>
        <end position="188"/>
    </location>
</feature>
<keyword evidence="4" id="KW-1185">Reference proteome</keyword>
<organism evidence="3 4">
    <name type="scientific">Schizophyllum amplum</name>
    <dbReference type="NCBI Taxonomy" id="97359"/>
    <lineage>
        <taxon>Eukaryota</taxon>
        <taxon>Fungi</taxon>
        <taxon>Dikarya</taxon>
        <taxon>Basidiomycota</taxon>
        <taxon>Agaricomycotina</taxon>
        <taxon>Agaricomycetes</taxon>
        <taxon>Agaricomycetidae</taxon>
        <taxon>Agaricales</taxon>
        <taxon>Schizophyllaceae</taxon>
        <taxon>Schizophyllum</taxon>
    </lineage>
</organism>
<feature type="region of interest" description="Disordered" evidence="1">
    <location>
        <begin position="230"/>
        <end position="288"/>
    </location>
</feature>
<name>A0A550CT25_9AGAR</name>
<dbReference type="EMBL" id="VDMD01000002">
    <property type="protein sequence ID" value="TRM67940.1"/>
    <property type="molecule type" value="Genomic_DNA"/>
</dbReference>
<comment type="caution">
    <text evidence="3">The sequence shown here is derived from an EMBL/GenBank/DDBJ whole genome shotgun (WGS) entry which is preliminary data.</text>
</comment>
<keyword evidence="2" id="KW-0472">Membrane</keyword>